<protein>
    <submittedName>
        <fullName evidence="1">Protein BatD</fullName>
    </submittedName>
</protein>
<dbReference type="PANTHER" id="PTHR40940">
    <property type="entry name" value="PROTEIN BATD-RELATED"/>
    <property type="match status" value="1"/>
</dbReference>
<proteinExistence type="predicted"/>
<organism evidence="1 2">
    <name type="scientific">Eiseniibacteriota bacterium</name>
    <dbReference type="NCBI Taxonomy" id="2212470"/>
    <lineage>
        <taxon>Bacteria</taxon>
        <taxon>Candidatus Eiseniibacteriota</taxon>
    </lineage>
</organism>
<evidence type="ECO:0000313" key="1">
    <source>
        <dbReference type="EMBL" id="TMQ73646.1"/>
    </source>
</evidence>
<dbReference type="Proteomes" id="UP000319771">
    <property type="component" value="Unassembled WGS sequence"/>
</dbReference>
<accession>A0A538UCM4</accession>
<gene>
    <name evidence="1" type="ORF">E6K81_03605</name>
</gene>
<dbReference type="InterPro" id="IPR025738">
    <property type="entry name" value="BatD"/>
</dbReference>
<dbReference type="Pfam" id="PF13584">
    <property type="entry name" value="BatD"/>
    <property type="match status" value="1"/>
</dbReference>
<dbReference type="EMBL" id="VBPB01000054">
    <property type="protein sequence ID" value="TMQ73646.1"/>
    <property type="molecule type" value="Genomic_DNA"/>
</dbReference>
<dbReference type="PANTHER" id="PTHR40940:SF2">
    <property type="entry name" value="BATD"/>
    <property type="match status" value="1"/>
</dbReference>
<evidence type="ECO:0000313" key="2">
    <source>
        <dbReference type="Proteomes" id="UP000319771"/>
    </source>
</evidence>
<name>A0A538UCM4_UNCEI</name>
<comment type="caution">
    <text evidence="1">The sequence shown here is derived from an EMBL/GenBank/DDBJ whole genome shotgun (WGS) entry which is preliminary data.</text>
</comment>
<reference evidence="1 2" key="1">
    <citation type="journal article" date="2019" name="Nat. Microbiol.">
        <title>Mediterranean grassland soil C-N compound turnover is dependent on rainfall and depth, and is mediated by genomically divergent microorganisms.</title>
        <authorList>
            <person name="Diamond S."/>
            <person name="Andeer P.F."/>
            <person name="Li Z."/>
            <person name="Crits-Christoph A."/>
            <person name="Burstein D."/>
            <person name="Anantharaman K."/>
            <person name="Lane K.R."/>
            <person name="Thomas B.C."/>
            <person name="Pan C."/>
            <person name="Northen T.R."/>
            <person name="Banfield J.F."/>
        </authorList>
    </citation>
    <scope>NUCLEOTIDE SEQUENCE [LARGE SCALE GENOMIC DNA]</scope>
    <source>
        <strain evidence="1">WS_11</strain>
    </source>
</reference>
<dbReference type="AlphaFoldDB" id="A0A538UCM4"/>
<sequence>MHPVRASRAMVSVAVVHAAEIGASLARTTIGVGGATTLTVVVRGATGSVADPVFVPPPGIEILGSGRFQNFTGGDGHGPVETVFRFELSANATGRYAIGPVSVRVGNEIFRSAVLSLEATAAEARIAGSRGSSGPASLLVDVIPATPLVGEPCVLRVRLVLRVSLAEDPQYTPPATPGFWADQPGPPQAYYADEHGERVLVTETRTRVYPLSTGAATVGAAEATLELTGAERDAQAWSGDRVPRREVTIRSQPLRVRVGELPAGAPAGFAGAVGDLSVTWTADRARTSADVPVTLSLDLRGVGNLPLIHPPALAGSDIEVFASTVEDSFAPAGSNGAGRRRFQWTVLPRRVGGLRLPVPTFAWFDPASRDYRWAKSEAMVIDVGPAVYAGTHEDDEWPMTFAQHPVDPDARTARPWAWSIAGIALGWAAALWRSTSRRRATAGRGQTLEWLRAVGRAKGPDFWRAAEASSAWLAQRGEPVETLRRHILTSRYSGTTPNEGWTRRQLVDRITATLPPMPARGARRAGAAALVAAAILGCLAFGPRPGDGRARAAAETADQTARAGDPEKARAQWSAVWREGAHPPGLAARLAWAETRVGSPGTAAAWVVRGERAGVRDPSLGWIAGRVREGGGLVGDPAPRWPVRPIEWAAAALLLGALAGPLWPRRAPALAAVILSLAAGAIGPIQQRLDAGIDRGVVKESVVLEGAGLDLQGGQVVRLLEQRAGRARVDAGGGARGWVADSVIDIVRRAP</sequence>